<dbReference type="GO" id="GO:0046558">
    <property type="term" value="F:arabinan endo-1,5-alpha-L-arabinosidase activity"/>
    <property type="evidence" value="ECO:0007669"/>
    <property type="project" value="UniProtKB-EC"/>
</dbReference>
<dbReference type="InterPro" id="IPR052176">
    <property type="entry name" value="Glycosyl_Hydrlase_43_Enz"/>
</dbReference>
<evidence type="ECO:0000256" key="1">
    <source>
        <dbReference type="ARBA" id="ARBA00009865"/>
    </source>
</evidence>
<comment type="similarity">
    <text evidence="1 8">Belongs to the glycosyl hydrolase 43 family.</text>
</comment>
<evidence type="ECO:0000256" key="5">
    <source>
        <dbReference type="ARBA" id="ARBA00023295"/>
    </source>
</evidence>
<organism evidence="10 11">
    <name type="scientific">Botrimarina mediterranea</name>
    <dbReference type="NCBI Taxonomy" id="2528022"/>
    <lineage>
        <taxon>Bacteria</taxon>
        <taxon>Pseudomonadati</taxon>
        <taxon>Planctomycetota</taxon>
        <taxon>Planctomycetia</taxon>
        <taxon>Pirellulales</taxon>
        <taxon>Lacipirellulaceae</taxon>
        <taxon>Botrimarina</taxon>
    </lineage>
</organism>
<proteinExistence type="inferred from homology"/>
<evidence type="ECO:0000256" key="2">
    <source>
        <dbReference type="ARBA" id="ARBA00022651"/>
    </source>
</evidence>
<accession>A0A518K9N6</accession>
<evidence type="ECO:0000256" key="7">
    <source>
        <dbReference type="PIRSR" id="PIRSR606710-2"/>
    </source>
</evidence>
<dbReference type="EMBL" id="CP036349">
    <property type="protein sequence ID" value="QDV74490.1"/>
    <property type="molecule type" value="Genomic_DNA"/>
</dbReference>
<reference evidence="10 11" key="1">
    <citation type="submission" date="2019-02" db="EMBL/GenBank/DDBJ databases">
        <title>Deep-cultivation of Planctomycetes and their phenomic and genomic characterization uncovers novel biology.</title>
        <authorList>
            <person name="Wiegand S."/>
            <person name="Jogler M."/>
            <person name="Boedeker C."/>
            <person name="Pinto D."/>
            <person name="Vollmers J."/>
            <person name="Rivas-Marin E."/>
            <person name="Kohn T."/>
            <person name="Peeters S.H."/>
            <person name="Heuer A."/>
            <person name="Rast P."/>
            <person name="Oberbeckmann S."/>
            <person name="Bunk B."/>
            <person name="Jeske O."/>
            <person name="Meyerdierks A."/>
            <person name="Storesund J.E."/>
            <person name="Kallscheuer N."/>
            <person name="Luecker S."/>
            <person name="Lage O.M."/>
            <person name="Pohl T."/>
            <person name="Merkel B.J."/>
            <person name="Hornburger P."/>
            <person name="Mueller R.-W."/>
            <person name="Bruemmer F."/>
            <person name="Labrenz M."/>
            <person name="Spormann A.M."/>
            <person name="Op den Camp H."/>
            <person name="Overmann J."/>
            <person name="Amann R."/>
            <person name="Jetten M.S.M."/>
            <person name="Mascher T."/>
            <person name="Medema M.H."/>
            <person name="Devos D.P."/>
            <person name="Kaster A.-K."/>
            <person name="Ovreas L."/>
            <person name="Rohde M."/>
            <person name="Galperin M.Y."/>
            <person name="Jogler C."/>
        </authorList>
    </citation>
    <scope>NUCLEOTIDE SEQUENCE [LARGE SCALE GENOMIC DNA]</scope>
    <source>
        <strain evidence="10 11">Spa11</strain>
    </source>
</reference>
<keyword evidence="4" id="KW-0119">Carbohydrate metabolism</keyword>
<feature type="signal peptide" evidence="9">
    <location>
        <begin position="1"/>
        <end position="20"/>
    </location>
</feature>
<evidence type="ECO:0000256" key="8">
    <source>
        <dbReference type="RuleBase" id="RU361187"/>
    </source>
</evidence>
<dbReference type="RefSeq" id="WP_145112936.1">
    <property type="nucleotide sequence ID" value="NZ_CP036349.1"/>
</dbReference>
<evidence type="ECO:0000256" key="6">
    <source>
        <dbReference type="PIRSR" id="PIRSR606710-1"/>
    </source>
</evidence>
<feature type="chain" id="PRO_5022145070" evidence="9">
    <location>
        <begin position="21"/>
        <end position="350"/>
    </location>
</feature>
<feature type="site" description="Important for catalytic activity, responsible for pKa modulation of the active site Glu and correct orientation of both the proton donor and substrate" evidence="7">
    <location>
        <position position="151"/>
    </location>
</feature>
<dbReference type="Pfam" id="PF04616">
    <property type="entry name" value="Glyco_hydro_43"/>
    <property type="match status" value="1"/>
</dbReference>
<dbReference type="AlphaFoldDB" id="A0A518K9N6"/>
<name>A0A518K9N6_9BACT</name>
<dbReference type="PANTHER" id="PTHR43772">
    <property type="entry name" value="ENDO-1,4-BETA-XYLANASE"/>
    <property type="match status" value="1"/>
</dbReference>
<keyword evidence="9" id="KW-0732">Signal</keyword>
<evidence type="ECO:0000256" key="9">
    <source>
        <dbReference type="SAM" id="SignalP"/>
    </source>
</evidence>
<evidence type="ECO:0000313" key="10">
    <source>
        <dbReference type="EMBL" id="QDV74490.1"/>
    </source>
</evidence>
<dbReference type="Proteomes" id="UP000316426">
    <property type="component" value="Chromosome"/>
</dbReference>
<evidence type="ECO:0000313" key="11">
    <source>
        <dbReference type="Proteomes" id="UP000316426"/>
    </source>
</evidence>
<evidence type="ECO:0000256" key="4">
    <source>
        <dbReference type="ARBA" id="ARBA00023277"/>
    </source>
</evidence>
<dbReference type="InterPro" id="IPR023296">
    <property type="entry name" value="Glyco_hydro_beta-prop_sf"/>
</dbReference>
<sequence length="350" mass="38698" precursor="true">MTRACSIVFALLALAGAASAEERATYTNPVYSGGMPDPGVLVHEGTYYAFGTTGADRLADGRVFRVLSSTDLVNWTDHGGALAPPTDDNNKQYWAPEVAYHDGVFYLYYSVGTLHDLNFEIRVATSDSPLGPYKDNGLPLEDGAGAPFFIDGHPYEDDDGQWYFFYAKDFTDTDAGFRAGTGIVVDRLIDMTELAGDPKVVVRARHDWTLFEANRAMPMLGDKMFDWHTIEAPWVVKRDGKYYCFYSGSNFGTTNYGVDYVVADSVMGDYSDQGRYARVLRGVTDLVRGPGHHSIVKATDGKTDVAVYHAWDPNMTRREMCIDPIVWTPYGPRCVGPTVAPVELTPAIQR</sequence>
<dbReference type="EC" id="3.2.1.99" evidence="10"/>
<dbReference type="PANTHER" id="PTHR43772:SF2">
    <property type="entry name" value="PUTATIVE (AFU_ORTHOLOGUE AFUA_2G04480)-RELATED"/>
    <property type="match status" value="1"/>
</dbReference>
<protein>
    <submittedName>
        <fullName evidence="10">Extracellular endo-alpha-(1-&gt;5)-L-arabinanase 1</fullName>
        <ecNumber evidence="10">3.2.1.99</ecNumber>
    </submittedName>
</protein>
<keyword evidence="2" id="KW-0624">Polysaccharide degradation</keyword>
<gene>
    <name evidence="10" type="primary">abnA</name>
    <name evidence="10" type="ORF">Spa11_26940</name>
</gene>
<keyword evidence="2" id="KW-0858">Xylan degradation</keyword>
<keyword evidence="11" id="KW-1185">Reference proteome</keyword>
<dbReference type="KEGG" id="bmei:Spa11_26940"/>
<dbReference type="Gene3D" id="2.115.10.20">
    <property type="entry name" value="Glycosyl hydrolase domain, family 43"/>
    <property type="match status" value="1"/>
</dbReference>
<feature type="active site" description="Proton acceptor" evidence="6">
    <location>
        <position position="37"/>
    </location>
</feature>
<dbReference type="CDD" id="cd08991">
    <property type="entry name" value="GH43_HoAraf43-like"/>
    <property type="match status" value="1"/>
</dbReference>
<keyword evidence="3 8" id="KW-0378">Hydrolase</keyword>
<dbReference type="GO" id="GO:0045493">
    <property type="term" value="P:xylan catabolic process"/>
    <property type="evidence" value="ECO:0007669"/>
    <property type="project" value="UniProtKB-KW"/>
</dbReference>
<feature type="active site" description="Proton donor" evidence="6">
    <location>
        <position position="231"/>
    </location>
</feature>
<evidence type="ECO:0000256" key="3">
    <source>
        <dbReference type="ARBA" id="ARBA00022801"/>
    </source>
</evidence>
<keyword evidence="5 8" id="KW-0326">Glycosidase</keyword>
<dbReference type="InterPro" id="IPR006710">
    <property type="entry name" value="Glyco_hydro_43"/>
</dbReference>
<dbReference type="SUPFAM" id="SSF75005">
    <property type="entry name" value="Arabinanase/levansucrase/invertase"/>
    <property type="match status" value="1"/>
</dbReference>